<dbReference type="PANTHER" id="PTHR43214:SF24">
    <property type="entry name" value="TRANSCRIPTIONAL REGULATORY PROTEIN NARL-RELATED"/>
    <property type="match status" value="1"/>
</dbReference>
<dbReference type="PROSITE" id="PS50110">
    <property type="entry name" value="RESPONSE_REGULATORY"/>
    <property type="match status" value="1"/>
</dbReference>
<name>A0ABW5GRP0_9PSEU</name>
<proteinExistence type="predicted"/>
<dbReference type="Pfam" id="PF00196">
    <property type="entry name" value="GerE"/>
    <property type="match status" value="1"/>
</dbReference>
<dbReference type="PROSITE" id="PS50043">
    <property type="entry name" value="HTH_LUXR_2"/>
    <property type="match status" value="1"/>
</dbReference>
<evidence type="ECO:0000256" key="2">
    <source>
        <dbReference type="ARBA" id="ARBA00023015"/>
    </source>
</evidence>
<feature type="domain" description="Response regulatory" evidence="7">
    <location>
        <begin position="7"/>
        <end position="130"/>
    </location>
</feature>
<keyword evidence="2" id="KW-0805">Transcription regulation</keyword>
<dbReference type="CDD" id="cd06170">
    <property type="entry name" value="LuxR_C_like"/>
    <property type="match status" value="1"/>
</dbReference>
<evidence type="ECO:0000259" key="7">
    <source>
        <dbReference type="PROSITE" id="PS50110"/>
    </source>
</evidence>
<dbReference type="SMART" id="SM00448">
    <property type="entry name" value="REC"/>
    <property type="match status" value="1"/>
</dbReference>
<dbReference type="InterPro" id="IPR000792">
    <property type="entry name" value="Tscrpt_reg_LuxR_C"/>
</dbReference>
<gene>
    <name evidence="8" type="ORF">ACFSYJ_33040</name>
</gene>
<evidence type="ECO:0000259" key="6">
    <source>
        <dbReference type="PROSITE" id="PS50043"/>
    </source>
</evidence>
<evidence type="ECO:0000313" key="8">
    <source>
        <dbReference type="EMBL" id="MFD2463479.1"/>
    </source>
</evidence>
<evidence type="ECO:0000256" key="3">
    <source>
        <dbReference type="ARBA" id="ARBA00023125"/>
    </source>
</evidence>
<sequence length="221" mass="24011">MSRPRLRIVLAEDAVLLREGLIELLGRFGHQVVAAVDDAEGLLTAVDETRPDVVVTDVRMPPGFTDEGLQAAVALRDRYSEVGILVLTQYVATAYAFELLESGVRCGGGLGYMLKDRVGAVTEFIGAVERIADGGTVIDPDVVRQLLRRQQKNHPVDRLTLREREVLALMAEGRNNAAIAAELGVSQAAVAKNIGNVFVKLNLSEASGHRRVLAVLSYLRR</sequence>
<comment type="caution">
    <text evidence="8">The sequence shown here is derived from an EMBL/GenBank/DDBJ whole genome shotgun (WGS) entry which is preliminary data.</text>
</comment>
<dbReference type="SUPFAM" id="SSF52172">
    <property type="entry name" value="CheY-like"/>
    <property type="match status" value="1"/>
</dbReference>
<reference evidence="9" key="1">
    <citation type="journal article" date="2019" name="Int. J. Syst. Evol. Microbiol.">
        <title>The Global Catalogue of Microorganisms (GCM) 10K type strain sequencing project: providing services to taxonomists for standard genome sequencing and annotation.</title>
        <authorList>
            <consortium name="The Broad Institute Genomics Platform"/>
            <consortium name="The Broad Institute Genome Sequencing Center for Infectious Disease"/>
            <person name="Wu L."/>
            <person name="Ma J."/>
        </authorList>
    </citation>
    <scope>NUCLEOTIDE SEQUENCE [LARGE SCALE GENOMIC DNA]</scope>
    <source>
        <strain evidence="9">CGMCC 4.7643</strain>
    </source>
</reference>
<protein>
    <submittedName>
        <fullName evidence="8">Response regulator</fullName>
    </submittedName>
</protein>
<dbReference type="CDD" id="cd17535">
    <property type="entry name" value="REC_NarL-like"/>
    <property type="match status" value="1"/>
</dbReference>
<dbReference type="SUPFAM" id="SSF46894">
    <property type="entry name" value="C-terminal effector domain of the bipartite response regulators"/>
    <property type="match status" value="1"/>
</dbReference>
<dbReference type="Pfam" id="PF00072">
    <property type="entry name" value="Response_reg"/>
    <property type="match status" value="1"/>
</dbReference>
<dbReference type="Proteomes" id="UP001597419">
    <property type="component" value="Unassembled WGS sequence"/>
</dbReference>
<evidence type="ECO:0000256" key="5">
    <source>
        <dbReference type="PROSITE-ProRule" id="PRU00169"/>
    </source>
</evidence>
<accession>A0ABW5GRP0</accession>
<organism evidence="8 9">
    <name type="scientific">Amycolatopsis samaneae</name>
    <dbReference type="NCBI Taxonomy" id="664691"/>
    <lineage>
        <taxon>Bacteria</taxon>
        <taxon>Bacillati</taxon>
        <taxon>Actinomycetota</taxon>
        <taxon>Actinomycetes</taxon>
        <taxon>Pseudonocardiales</taxon>
        <taxon>Pseudonocardiaceae</taxon>
        <taxon>Amycolatopsis</taxon>
    </lineage>
</organism>
<keyword evidence="1 5" id="KW-0597">Phosphoprotein</keyword>
<dbReference type="Gene3D" id="3.40.50.2300">
    <property type="match status" value="1"/>
</dbReference>
<evidence type="ECO:0000256" key="4">
    <source>
        <dbReference type="ARBA" id="ARBA00023163"/>
    </source>
</evidence>
<evidence type="ECO:0000313" key="9">
    <source>
        <dbReference type="Proteomes" id="UP001597419"/>
    </source>
</evidence>
<feature type="modified residue" description="4-aspartylphosphate" evidence="5">
    <location>
        <position position="57"/>
    </location>
</feature>
<keyword evidence="3" id="KW-0238">DNA-binding</keyword>
<dbReference type="InterPro" id="IPR001789">
    <property type="entry name" value="Sig_transdc_resp-reg_receiver"/>
</dbReference>
<dbReference type="InterPro" id="IPR039420">
    <property type="entry name" value="WalR-like"/>
</dbReference>
<dbReference type="InterPro" id="IPR011006">
    <property type="entry name" value="CheY-like_superfamily"/>
</dbReference>
<dbReference type="PRINTS" id="PR00038">
    <property type="entry name" value="HTHLUXR"/>
</dbReference>
<keyword evidence="9" id="KW-1185">Reference proteome</keyword>
<dbReference type="PANTHER" id="PTHR43214">
    <property type="entry name" value="TWO-COMPONENT RESPONSE REGULATOR"/>
    <property type="match status" value="1"/>
</dbReference>
<dbReference type="InterPro" id="IPR058245">
    <property type="entry name" value="NreC/VraR/RcsB-like_REC"/>
</dbReference>
<dbReference type="EMBL" id="JBHUKU010000021">
    <property type="protein sequence ID" value="MFD2463479.1"/>
    <property type="molecule type" value="Genomic_DNA"/>
</dbReference>
<feature type="domain" description="HTH luxR-type" evidence="6">
    <location>
        <begin position="152"/>
        <end position="221"/>
    </location>
</feature>
<dbReference type="RefSeq" id="WP_345400314.1">
    <property type="nucleotide sequence ID" value="NZ_BAABHG010000011.1"/>
</dbReference>
<keyword evidence="4" id="KW-0804">Transcription</keyword>
<dbReference type="SMART" id="SM00421">
    <property type="entry name" value="HTH_LUXR"/>
    <property type="match status" value="1"/>
</dbReference>
<evidence type="ECO:0000256" key="1">
    <source>
        <dbReference type="ARBA" id="ARBA00022553"/>
    </source>
</evidence>
<dbReference type="InterPro" id="IPR016032">
    <property type="entry name" value="Sig_transdc_resp-reg_C-effctor"/>
</dbReference>